<dbReference type="PROSITE" id="PS00584">
    <property type="entry name" value="PFKB_KINASES_2"/>
    <property type="match status" value="1"/>
</dbReference>
<gene>
    <name evidence="4" type="ORF">J0695_39820</name>
</gene>
<dbReference type="AlphaFoldDB" id="A0A939FIN3"/>
<dbReference type="InterPro" id="IPR029056">
    <property type="entry name" value="Ribokinase-like"/>
</dbReference>
<keyword evidence="5" id="KW-1185">Reference proteome</keyword>
<dbReference type="GO" id="GO:0005829">
    <property type="term" value="C:cytosol"/>
    <property type="evidence" value="ECO:0007669"/>
    <property type="project" value="TreeGrafter"/>
</dbReference>
<reference evidence="4" key="1">
    <citation type="submission" date="2021-03" db="EMBL/GenBank/DDBJ databases">
        <title>Streptomyces poriferae sp. nov., a novel marine sponge-derived Actinobacteria species with anti-MRSA activity.</title>
        <authorList>
            <person name="Sandoval-Powers M."/>
            <person name="Kralova S."/>
            <person name="Nguyen G.-S."/>
            <person name="Fawwal D."/>
            <person name="Degnes K."/>
            <person name="Klinkenberg G."/>
            <person name="Sletta H."/>
            <person name="Wentzel A."/>
            <person name="Liles M.R."/>
        </authorList>
    </citation>
    <scope>NUCLEOTIDE SEQUENCE</scope>
    <source>
        <strain evidence="4">DSM 41794</strain>
    </source>
</reference>
<dbReference type="InterPro" id="IPR011611">
    <property type="entry name" value="PfkB_dom"/>
</dbReference>
<dbReference type="InterPro" id="IPR002173">
    <property type="entry name" value="Carboh/pur_kinase_PfkB_CS"/>
</dbReference>
<feature type="domain" description="Carbohydrate kinase PfkB" evidence="3">
    <location>
        <begin position="7"/>
        <end position="62"/>
    </location>
</feature>
<comment type="caution">
    <text evidence="4">The sequence shown here is derived from an EMBL/GenBank/DDBJ whole genome shotgun (WGS) entry which is preliminary data.</text>
</comment>
<organism evidence="4 5">
    <name type="scientific">Streptomyces beijiangensis</name>
    <dbReference type="NCBI Taxonomy" id="163361"/>
    <lineage>
        <taxon>Bacteria</taxon>
        <taxon>Bacillati</taxon>
        <taxon>Actinomycetota</taxon>
        <taxon>Actinomycetes</taxon>
        <taxon>Kitasatosporales</taxon>
        <taxon>Streptomycetaceae</taxon>
        <taxon>Streptomyces</taxon>
    </lineage>
</organism>
<sequence>SEPLLTPARLVEAIDTTGAGDAFVGALAVALNEGKPMPAAITWATNAAALCVQRTGATPSMPYRTEIDSAS</sequence>
<accession>A0A939FIN3</accession>
<dbReference type="SUPFAM" id="SSF53613">
    <property type="entry name" value="Ribokinase-like"/>
    <property type="match status" value="1"/>
</dbReference>
<evidence type="ECO:0000256" key="1">
    <source>
        <dbReference type="ARBA" id="ARBA00022679"/>
    </source>
</evidence>
<proteinExistence type="predicted"/>
<dbReference type="PANTHER" id="PTHR10584">
    <property type="entry name" value="SUGAR KINASE"/>
    <property type="match status" value="1"/>
</dbReference>
<dbReference type="PANTHER" id="PTHR10584:SF166">
    <property type="entry name" value="RIBOKINASE"/>
    <property type="match status" value="1"/>
</dbReference>
<evidence type="ECO:0000313" key="5">
    <source>
        <dbReference type="Proteomes" id="UP000664167"/>
    </source>
</evidence>
<name>A0A939FIN3_9ACTN</name>
<evidence type="ECO:0000313" key="4">
    <source>
        <dbReference type="EMBL" id="MBO0517845.1"/>
    </source>
</evidence>
<keyword evidence="1" id="KW-0808">Transferase</keyword>
<dbReference type="GO" id="GO:0016301">
    <property type="term" value="F:kinase activity"/>
    <property type="evidence" value="ECO:0007669"/>
    <property type="project" value="UniProtKB-KW"/>
</dbReference>
<protein>
    <submittedName>
        <fullName evidence="4">Ribokinase</fullName>
    </submittedName>
</protein>
<dbReference type="Pfam" id="PF00294">
    <property type="entry name" value="PfkB"/>
    <property type="match status" value="1"/>
</dbReference>
<evidence type="ECO:0000259" key="3">
    <source>
        <dbReference type="Pfam" id="PF00294"/>
    </source>
</evidence>
<dbReference type="Proteomes" id="UP000664167">
    <property type="component" value="Unassembled WGS sequence"/>
</dbReference>
<feature type="non-terminal residue" evidence="4">
    <location>
        <position position="1"/>
    </location>
</feature>
<dbReference type="Gene3D" id="3.40.1190.20">
    <property type="match status" value="1"/>
</dbReference>
<keyword evidence="2" id="KW-0418">Kinase</keyword>
<dbReference type="EMBL" id="JAFLRJ010000911">
    <property type="protein sequence ID" value="MBO0517845.1"/>
    <property type="molecule type" value="Genomic_DNA"/>
</dbReference>
<evidence type="ECO:0000256" key="2">
    <source>
        <dbReference type="ARBA" id="ARBA00022777"/>
    </source>
</evidence>
<dbReference type="RefSeq" id="WP_242553766.1">
    <property type="nucleotide sequence ID" value="NZ_JAFLRJ010000911.1"/>
</dbReference>